<dbReference type="Proteomes" id="UP000885317">
    <property type="component" value="Unassembled WGS sequence"/>
</dbReference>
<evidence type="ECO:0000313" key="2">
    <source>
        <dbReference type="EMBL" id="MLE32567.1"/>
    </source>
</evidence>
<protein>
    <submittedName>
        <fullName evidence="2">Uncharacterized protein</fullName>
    </submittedName>
</protein>
<organism evidence="2">
    <name type="scientific">Salmonella enterica</name>
    <name type="common">Salmonella choleraesuis</name>
    <dbReference type="NCBI Taxonomy" id="28901"/>
    <lineage>
        <taxon>Bacteria</taxon>
        <taxon>Pseudomonadati</taxon>
        <taxon>Pseudomonadota</taxon>
        <taxon>Gammaproteobacteria</taxon>
        <taxon>Enterobacterales</taxon>
        <taxon>Enterobacteriaceae</taxon>
        <taxon>Salmonella</taxon>
    </lineage>
</organism>
<name>A0A403K2V5_SALER</name>
<feature type="region of interest" description="Disordered" evidence="1">
    <location>
        <begin position="1"/>
        <end position="27"/>
    </location>
</feature>
<reference evidence="2" key="1">
    <citation type="submission" date="2018-10" db="EMBL/GenBank/DDBJ databases">
        <authorList>
            <consortium name="PulseNet: The National Subtyping Network for Foodborne Disease Surveillance"/>
            <person name="Tarr C.L."/>
            <person name="Trees E."/>
            <person name="Katz L.S."/>
            <person name="Carleton-Romer H.A."/>
            <person name="Stroika S."/>
            <person name="Kucerova Z."/>
            <person name="Roache K.F."/>
            <person name="Sabol A.L."/>
            <person name="Besser J."/>
            <person name="Gerner-Smidt P."/>
        </authorList>
    </citation>
    <scope>NUCLEOTIDE SEQUENCE [LARGE SCALE GENOMIC DNA]</scope>
    <source>
        <strain evidence="2">PNUSAS056479</strain>
    </source>
</reference>
<sequence>MSLQQGIRVRPQRYPDHKRSRMHLQRPSDDRTHFVRILRVKGLVFRIEGETVLHIILLKMGQ</sequence>
<dbReference type="EMBL" id="RUTY01000031">
    <property type="protein sequence ID" value="MLE32567.1"/>
    <property type="molecule type" value="Genomic_DNA"/>
</dbReference>
<gene>
    <name evidence="2" type="ORF">EBH50_22080</name>
</gene>
<dbReference type="AlphaFoldDB" id="A0A403K2V5"/>
<accession>A0A403K2V5</accession>
<comment type="caution">
    <text evidence="2">The sequence shown here is derived from an EMBL/GenBank/DDBJ whole genome shotgun (WGS) entry which is preliminary data.</text>
</comment>
<proteinExistence type="predicted"/>
<evidence type="ECO:0000256" key="1">
    <source>
        <dbReference type="SAM" id="MobiDB-lite"/>
    </source>
</evidence>